<dbReference type="InterPro" id="IPR027417">
    <property type="entry name" value="P-loop_NTPase"/>
</dbReference>
<keyword evidence="9" id="KW-1185">Reference proteome</keyword>
<dbReference type="GO" id="GO:0090656">
    <property type="term" value="P:t-circle formation"/>
    <property type="evidence" value="ECO:0007669"/>
    <property type="project" value="TreeGrafter"/>
</dbReference>
<dbReference type="InterPro" id="IPR047348">
    <property type="entry name" value="XRCC3-like_C"/>
</dbReference>
<keyword evidence="6" id="KW-0539">Nucleus</keyword>
<comment type="caution">
    <text evidence="8">The sequence shown here is derived from an EMBL/GenBank/DDBJ whole genome shotgun (WGS) entry which is preliminary data.</text>
</comment>
<evidence type="ECO:0000256" key="4">
    <source>
        <dbReference type="ARBA" id="ARBA00022840"/>
    </source>
</evidence>
<dbReference type="PROSITE" id="PS50162">
    <property type="entry name" value="RECA_2"/>
    <property type="match status" value="1"/>
</dbReference>
<dbReference type="PANTHER" id="PTHR46487">
    <property type="entry name" value="DNA REPAIR PROTEIN XRCC3"/>
    <property type="match status" value="1"/>
</dbReference>
<dbReference type="GO" id="GO:0000722">
    <property type="term" value="P:telomere maintenance via recombination"/>
    <property type="evidence" value="ECO:0007669"/>
    <property type="project" value="TreeGrafter"/>
</dbReference>
<evidence type="ECO:0000256" key="6">
    <source>
        <dbReference type="ARBA" id="ARBA00023242"/>
    </source>
</evidence>
<dbReference type="GO" id="GO:0071140">
    <property type="term" value="P:resolution of mitotic recombination intermediates"/>
    <property type="evidence" value="ECO:0007669"/>
    <property type="project" value="TreeGrafter"/>
</dbReference>
<organism evidence="8 9">
    <name type="scientific">Phytophthora megakarya</name>
    <dbReference type="NCBI Taxonomy" id="4795"/>
    <lineage>
        <taxon>Eukaryota</taxon>
        <taxon>Sar</taxon>
        <taxon>Stramenopiles</taxon>
        <taxon>Oomycota</taxon>
        <taxon>Peronosporomycetes</taxon>
        <taxon>Peronosporales</taxon>
        <taxon>Peronosporaceae</taxon>
        <taxon>Phytophthora</taxon>
    </lineage>
</organism>
<keyword evidence="3" id="KW-0227">DNA damage</keyword>
<evidence type="ECO:0000256" key="5">
    <source>
        <dbReference type="ARBA" id="ARBA00023204"/>
    </source>
</evidence>
<accession>A0A225X567</accession>
<evidence type="ECO:0000313" key="8">
    <source>
        <dbReference type="EMBL" id="OWZ24792.1"/>
    </source>
</evidence>
<dbReference type="InterPro" id="IPR013632">
    <property type="entry name" value="Rad51_C"/>
</dbReference>
<dbReference type="GO" id="GO:0005657">
    <property type="term" value="C:replication fork"/>
    <property type="evidence" value="ECO:0007669"/>
    <property type="project" value="TreeGrafter"/>
</dbReference>
<evidence type="ECO:0000256" key="3">
    <source>
        <dbReference type="ARBA" id="ARBA00022763"/>
    </source>
</evidence>
<sequence length="409" mass="44574">MRTTLDLWHAQATNSFVLPSGCDSIDELLHGGFRSGIITEICGEASAGKTQLCLQLLLQCCLPRSLGGLQGTACYICTEGVGSVKRLHDLAQVYARRYGAAMGVGTKRKRGEAIPQLTGSDFLDGIFVEQLYTVDDLMELVQARLPALLAEQNTKLVVLDSVAAVFRLESTSSVKEAAERSRTMFHMANCMRILSDQYGVVFVVTNQVTGDFDPRSAASGNGMRPALGLSWSHCINQRLMITRHKDSIRRLGIAFSPHLQSETCNFQVTNEGPTSMVATKQTRHASASPSSNNAFDGCEIRSGMSVQALKHLTAQRQRLEFWARNSPRQMATDFNYVSSPSSTCSSSLSTSPPRKFNDGACYSAMYGYVPPPSRRGFASDKMFVTCGGQVVSFMEGVVNAPQGDFQLDN</sequence>
<comment type="subcellular location">
    <subcellularLocation>
        <location evidence="1">Nucleus</location>
    </subcellularLocation>
</comment>
<dbReference type="Proteomes" id="UP000198211">
    <property type="component" value="Unassembled WGS sequence"/>
</dbReference>
<protein>
    <submittedName>
        <fullName evidence="8">DNA repair protein</fullName>
    </submittedName>
</protein>
<dbReference type="Gene3D" id="3.40.50.300">
    <property type="entry name" value="P-loop containing nucleotide triphosphate hydrolases"/>
    <property type="match status" value="1"/>
</dbReference>
<dbReference type="GO" id="GO:0140664">
    <property type="term" value="F:ATP-dependent DNA damage sensor activity"/>
    <property type="evidence" value="ECO:0007669"/>
    <property type="project" value="InterPro"/>
</dbReference>
<dbReference type="InterPro" id="IPR020588">
    <property type="entry name" value="RecA_ATP-bd"/>
</dbReference>
<dbReference type="GO" id="GO:0005524">
    <property type="term" value="F:ATP binding"/>
    <property type="evidence" value="ECO:0007669"/>
    <property type="project" value="UniProtKB-KW"/>
</dbReference>
<evidence type="ECO:0000259" key="7">
    <source>
        <dbReference type="PROSITE" id="PS50162"/>
    </source>
</evidence>
<keyword evidence="2" id="KW-0547">Nucleotide-binding</keyword>
<dbReference type="FunFam" id="3.40.50.300:FF:004203">
    <property type="entry name" value="Putative RAD51D"/>
    <property type="match status" value="1"/>
</dbReference>
<keyword evidence="5" id="KW-0234">DNA repair</keyword>
<feature type="domain" description="RecA family profile 1" evidence="7">
    <location>
        <begin position="14"/>
        <end position="208"/>
    </location>
</feature>
<evidence type="ECO:0000256" key="2">
    <source>
        <dbReference type="ARBA" id="ARBA00022741"/>
    </source>
</evidence>
<dbReference type="GO" id="GO:0033065">
    <property type="term" value="C:Rad51C-XRCC3 complex"/>
    <property type="evidence" value="ECO:0007669"/>
    <property type="project" value="TreeGrafter"/>
</dbReference>
<dbReference type="GO" id="GO:0045003">
    <property type="term" value="P:double-strand break repair via synthesis-dependent strand annealing"/>
    <property type="evidence" value="ECO:0007669"/>
    <property type="project" value="TreeGrafter"/>
</dbReference>
<dbReference type="PANTHER" id="PTHR46487:SF1">
    <property type="entry name" value="DNA REPAIR PROTEIN XRCC3"/>
    <property type="match status" value="1"/>
</dbReference>
<gene>
    <name evidence="8" type="ORF">PHMEG_00060</name>
</gene>
<evidence type="ECO:0000313" key="9">
    <source>
        <dbReference type="Proteomes" id="UP000198211"/>
    </source>
</evidence>
<dbReference type="AlphaFoldDB" id="A0A225X567"/>
<name>A0A225X567_9STRA</name>
<proteinExistence type="predicted"/>
<reference evidence="9" key="1">
    <citation type="submission" date="2017-03" db="EMBL/GenBank/DDBJ databases">
        <title>Phytopthora megakarya and P. palmivora, two closely related causual agents of cacao black pod achieved similar genome size and gene model numbers by different mechanisms.</title>
        <authorList>
            <person name="Ali S."/>
            <person name="Shao J."/>
            <person name="Larry D.J."/>
            <person name="Kronmiller B."/>
            <person name="Shen D."/>
            <person name="Strem M.D."/>
            <person name="Melnick R.L."/>
            <person name="Guiltinan M.J."/>
            <person name="Tyler B.M."/>
            <person name="Meinhardt L.W."/>
            <person name="Bailey B.A."/>
        </authorList>
    </citation>
    <scope>NUCLEOTIDE SEQUENCE [LARGE SCALE GENOMIC DNA]</scope>
    <source>
        <strain evidence="9">zdho120</strain>
    </source>
</reference>
<dbReference type="CDD" id="cd19491">
    <property type="entry name" value="XRCC3"/>
    <property type="match status" value="1"/>
</dbReference>
<dbReference type="STRING" id="4795.A0A225X567"/>
<keyword evidence="4" id="KW-0067">ATP-binding</keyword>
<evidence type="ECO:0000256" key="1">
    <source>
        <dbReference type="ARBA" id="ARBA00004123"/>
    </source>
</evidence>
<dbReference type="GO" id="GO:0000400">
    <property type="term" value="F:four-way junction DNA binding"/>
    <property type="evidence" value="ECO:0007669"/>
    <property type="project" value="TreeGrafter"/>
</dbReference>
<dbReference type="OrthoDB" id="1861185at2759"/>
<dbReference type="Pfam" id="PF08423">
    <property type="entry name" value="Rad51"/>
    <property type="match status" value="2"/>
</dbReference>
<dbReference type="EMBL" id="NBNE01000002">
    <property type="protein sequence ID" value="OWZ24792.1"/>
    <property type="molecule type" value="Genomic_DNA"/>
</dbReference>
<dbReference type="SUPFAM" id="SSF52540">
    <property type="entry name" value="P-loop containing nucleoside triphosphate hydrolases"/>
    <property type="match status" value="1"/>
</dbReference>